<evidence type="ECO:0000313" key="4">
    <source>
        <dbReference type="EMBL" id="KAK3288416.1"/>
    </source>
</evidence>
<dbReference type="EMBL" id="LGRX02027780">
    <property type="protein sequence ID" value="KAK3248813.1"/>
    <property type="molecule type" value="Genomic_DNA"/>
</dbReference>
<dbReference type="GO" id="GO:0004672">
    <property type="term" value="F:protein kinase activity"/>
    <property type="evidence" value="ECO:0007669"/>
    <property type="project" value="InterPro"/>
</dbReference>
<dbReference type="SMART" id="SM00220">
    <property type="entry name" value="S_TKc"/>
    <property type="match status" value="1"/>
</dbReference>
<dbReference type="PROSITE" id="PS51257">
    <property type="entry name" value="PROKAR_LIPOPROTEIN"/>
    <property type="match status" value="1"/>
</dbReference>
<dbReference type="PROSITE" id="PS00108">
    <property type="entry name" value="PROTEIN_KINASE_ST"/>
    <property type="match status" value="1"/>
</dbReference>
<dbReference type="PROSITE" id="PS50011">
    <property type="entry name" value="PROTEIN_KINASE_DOM"/>
    <property type="match status" value="1"/>
</dbReference>
<dbReference type="SUPFAM" id="SSF56112">
    <property type="entry name" value="Protein kinase-like (PK-like)"/>
    <property type="match status" value="1"/>
</dbReference>
<organism evidence="4 5">
    <name type="scientific">Cymbomonas tetramitiformis</name>
    <dbReference type="NCBI Taxonomy" id="36881"/>
    <lineage>
        <taxon>Eukaryota</taxon>
        <taxon>Viridiplantae</taxon>
        <taxon>Chlorophyta</taxon>
        <taxon>Pyramimonadophyceae</taxon>
        <taxon>Pyramimonadales</taxon>
        <taxon>Pyramimonadaceae</taxon>
        <taxon>Cymbomonas</taxon>
    </lineage>
</organism>
<dbReference type="GO" id="GO:0005524">
    <property type="term" value="F:ATP binding"/>
    <property type="evidence" value="ECO:0007669"/>
    <property type="project" value="InterPro"/>
</dbReference>
<evidence type="ECO:0000313" key="3">
    <source>
        <dbReference type="EMBL" id="KAK3273877.1"/>
    </source>
</evidence>
<keyword evidence="5" id="KW-1185">Reference proteome</keyword>
<accession>A0AAE0H217</accession>
<dbReference type="Proteomes" id="UP001190700">
    <property type="component" value="Unassembled WGS sequence"/>
</dbReference>
<proteinExistence type="predicted"/>
<dbReference type="InterPro" id="IPR008271">
    <property type="entry name" value="Ser/Thr_kinase_AS"/>
</dbReference>
<dbReference type="InterPro" id="IPR000719">
    <property type="entry name" value="Prot_kinase_dom"/>
</dbReference>
<name>A0AAE0H217_9CHLO</name>
<dbReference type="EMBL" id="LGRX02008172">
    <property type="protein sequence ID" value="KAK3273877.1"/>
    <property type="molecule type" value="Genomic_DNA"/>
</dbReference>
<gene>
    <name evidence="3" type="ORF">CYMTET_17914</name>
    <name evidence="4" type="ORF">CYMTET_4100</name>
    <name evidence="2" type="ORF">CYMTET_41723</name>
</gene>
<reference evidence="4 5" key="1">
    <citation type="journal article" date="2015" name="Genome Biol. Evol.">
        <title>Comparative Genomics of a Bacterivorous Green Alga Reveals Evolutionary Causalities and Consequences of Phago-Mixotrophic Mode of Nutrition.</title>
        <authorList>
            <person name="Burns J.A."/>
            <person name="Paasch A."/>
            <person name="Narechania A."/>
            <person name="Kim E."/>
        </authorList>
    </citation>
    <scope>NUCLEOTIDE SEQUENCE [LARGE SCALE GENOMIC DNA]</scope>
    <source>
        <strain evidence="4">PLY_AMNH</strain>
    </source>
</reference>
<dbReference type="AlphaFoldDB" id="A0AAE0H217"/>
<evidence type="ECO:0000313" key="5">
    <source>
        <dbReference type="Proteomes" id="UP001190700"/>
    </source>
</evidence>
<sequence length="318" mass="36073">MWKSSLRSSVIGQGAFGVACVFMLAKEHEPNKNADESEKPPSPKLIVVKLSRCPERSSANRECRDTVKLCSPDARISIVASQPLFIRDVQEDREPAITYRTLDDVHVTACVMAAYDCDMRRFLRDPSNRAAMTDAEESGLLYIARDLLRALQFLRQQNLWYEDLKLANVLVDLGRSAPGRPHCVLGDVGGIYEWHEDDVPPSTFPSPMSIVENRAVPGSMWALGVFLAEYAIEIRDLGHLRGLLYENLKHVPRLDRDERFERACRARTNMTMLSWAIPKHWGTVKKLHDICCPEETAYTFMNEEESIAHMLTLIDANL</sequence>
<dbReference type="Gene3D" id="1.10.510.10">
    <property type="entry name" value="Transferase(Phosphotransferase) domain 1"/>
    <property type="match status" value="1"/>
</dbReference>
<dbReference type="InterPro" id="IPR011009">
    <property type="entry name" value="Kinase-like_dom_sf"/>
</dbReference>
<comment type="caution">
    <text evidence="4">The sequence shown here is derived from an EMBL/GenBank/DDBJ whole genome shotgun (WGS) entry which is preliminary data.</text>
</comment>
<dbReference type="EMBL" id="LGRX02000486">
    <property type="protein sequence ID" value="KAK3288416.1"/>
    <property type="molecule type" value="Genomic_DNA"/>
</dbReference>
<evidence type="ECO:0000259" key="1">
    <source>
        <dbReference type="PROSITE" id="PS50011"/>
    </source>
</evidence>
<evidence type="ECO:0000313" key="2">
    <source>
        <dbReference type="EMBL" id="KAK3248813.1"/>
    </source>
</evidence>
<reference evidence="4" key="2">
    <citation type="submission" date="2023-06" db="EMBL/GenBank/DDBJ databases">
        <title>Long-read-based genome assembly of the green algal bacterivore Cymbomonas tetramitiformis.</title>
        <authorList>
            <person name="Gyaltshen Y."/>
            <person name="Rozenberg A."/>
            <person name="Paasch A."/>
            <person name="Burns J.A."/>
            <person name="Warring S."/>
            <person name="Larson R."/>
            <person name="Maurer-Alcala X."/>
            <person name="Dacks J."/>
            <person name="Kim E."/>
        </authorList>
    </citation>
    <scope>NUCLEOTIDE SEQUENCE</scope>
    <source>
        <strain evidence="4">PLY_AMNH</strain>
    </source>
</reference>
<feature type="domain" description="Protein kinase" evidence="1">
    <location>
        <begin position="5"/>
        <end position="318"/>
    </location>
</feature>
<protein>
    <recommendedName>
        <fullName evidence="1">Protein kinase domain-containing protein</fullName>
    </recommendedName>
</protein>